<evidence type="ECO:0000313" key="3">
    <source>
        <dbReference type="Proteomes" id="UP000193240"/>
    </source>
</evidence>
<feature type="region of interest" description="Disordered" evidence="1">
    <location>
        <begin position="59"/>
        <end position="88"/>
    </location>
</feature>
<evidence type="ECO:0000313" key="2">
    <source>
        <dbReference type="EMBL" id="OSS50933.1"/>
    </source>
</evidence>
<dbReference type="AlphaFoldDB" id="A0A1Y2M4E3"/>
<feature type="compositionally biased region" description="Basic and acidic residues" evidence="1">
    <location>
        <begin position="59"/>
        <end position="73"/>
    </location>
</feature>
<dbReference type="InParanoid" id="A0A1Y2M4E3"/>
<dbReference type="Proteomes" id="UP000193240">
    <property type="component" value="Unassembled WGS sequence"/>
</dbReference>
<keyword evidence="3" id="KW-1185">Reference proteome</keyword>
<gene>
    <name evidence="2" type="ORF">B5807_04648</name>
</gene>
<accession>A0A1Y2M4E3</accession>
<organism evidence="2 3">
    <name type="scientific">Epicoccum nigrum</name>
    <name type="common">Soil fungus</name>
    <name type="synonym">Epicoccum purpurascens</name>
    <dbReference type="NCBI Taxonomy" id="105696"/>
    <lineage>
        <taxon>Eukaryota</taxon>
        <taxon>Fungi</taxon>
        <taxon>Dikarya</taxon>
        <taxon>Ascomycota</taxon>
        <taxon>Pezizomycotina</taxon>
        <taxon>Dothideomycetes</taxon>
        <taxon>Pleosporomycetidae</taxon>
        <taxon>Pleosporales</taxon>
        <taxon>Pleosporineae</taxon>
        <taxon>Didymellaceae</taxon>
        <taxon>Epicoccum</taxon>
    </lineage>
</organism>
<name>A0A1Y2M4E3_EPING</name>
<proteinExistence type="predicted"/>
<dbReference type="EMBL" id="KZ107841">
    <property type="protein sequence ID" value="OSS50933.1"/>
    <property type="molecule type" value="Genomic_DNA"/>
</dbReference>
<protein>
    <submittedName>
        <fullName evidence="2">Uncharacterized protein</fullName>
    </submittedName>
</protein>
<evidence type="ECO:0000256" key="1">
    <source>
        <dbReference type="SAM" id="MobiDB-lite"/>
    </source>
</evidence>
<sequence>MSFFEDFGFTASANRFDALPEERAGTQPAADSEPTLESPAPGLVPTKVVPRTSYTVVKKIPEQSKPKEGEKMKHNPYIDTPTGDAGLW</sequence>
<feature type="region of interest" description="Disordered" evidence="1">
    <location>
        <begin position="15"/>
        <end position="46"/>
    </location>
</feature>
<reference evidence="2 3" key="1">
    <citation type="journal article" date="2017" name="Genome Announc.">
        <title>Genome sequence of the saprophytic ascomycete Epicoccum nigrum ICMP 19927 strain isolated from New Zealand.</title>
        <authorList>
            <person name="Fokin M."/>
            <person name="Fleetwood D."/>
            <person name="Weir B.S."/>
            <person name="Villas-Boas S.G."/>
        </authorList>
    </citation>
    <scope>NUCLEOTIDE SEQUENCE [LARGE SCALE GENOMIC DNA]</scope>
    <source>
        <strain evidence="2 3">ICMP 19927</strain>
    </source>
</reference>